<reference evidence="1 3" key="1">
    <citation type="submission" date="2018-05" db="EMBL/GenBank/DDBJ databases">
        <title>Legionella qingyii sp.nov., whole genome shotgun sequence.</title>
        <authorList>
            <person name="Wu H."/>
            <person name="Zhu Q."/>
            <person name="Hu C."/>
        </authorList>
    </citation>
    <scope>NUCLEOTIDE SEQUENCE [LARGE SCALE GENOMIC DNA]</scope>
    <source>
        <strain evidence="1 3">HEB18</strain>
    </source>
</reference>
<dbReference type="InterPro" id="IPR010732">
    <property type="entry name" value="T6SS_TssG-like"/>
</dbReference>
<comment type="caution">
    <text evidence="1">The sequence shown here is derived from an EMBL/GenBank/DDBJ whole genome shotgun (WGS) entry which is preliminary data.</text>
</comment>
<dbReference type="NCBIfam" id="TIGR03347">
    <property type="entry name" value="VI_chp_1"/>
    <property type="match status" value="1"/>
</dbReference>
<gene>
    <name evidence="1" type="primary">tssG</name>
    <name evidence="1" type="ORF">DGG96_04810</name>
    <name evidence="2" type="ORF">ELY20_06805</name>
</gene>
<proteinExistence type="predicted"/>
<accession>A0A317U518</accession>
<evidence type="ECO:0000313" key="2">
    <source>
        <dbReference type="EMBL" id="RUR23713.1"/>
    </source>
</evidence>
<evidence type="ECO:0000313" key="4">
    <source>
        <dbReference type="Proteomes" id="UP000287374"/>
    </source>
</evidence>
<dbReference type="OrthoDB" id="1523296at2"/>
<dbReference type="Pfam" id="PF06996">
    <property type="entry name" value="T6SS_TssG"/>
    <property type="match status" value="1"/>
</dbReference>
<protein>
    <submittedName>
        <fullName evidence="1">Type VI secretion system baseplate subunit TssG</fullName>
    </submittedName>
</protein>
<name>A0A317U518_9GAMM</name>
<dbReference type="Proteomes" id="UP000247152">
    <property type="component" value="Unassembled WGS sequence"/>
</dbReference>
<reference evidence="2 4" key="2">
    <citation type="submission" date="2018-12" db="EMBL/GenBank/DDBJ databases">
        <title>Legionella sp,whole genome shotgun sequence.</title>
        <authorList>
            <person name="Wu H."/>
        </authorList>
    </citation>
    <scope>NUCLEOTIDE SEQUENCE [LARGE SCALE GENOMIC DNA]</scope>
    <source>
        <strain evidence="2">Km489</strain>
        <strain evidence="4">km489</strain>
    </source>
</reference>
<dbReference type="EMBL" id="RZGX01000007">
    <property type="protein sequence ID" value="RUR23713.1"/>
    <property type="molecule type" value="Genomic_DNA"/>
</dbReference>
<dbReference type="AlphaFoldDB" id="A0A317U518"/>
<sequence length="331" mass="38702">MEMATEVEQPELNILDKLLTEPKSFNFYQAIRLISHLLAYEAKKGLKGSLDIIPLLSLAFPKTDIHEIQKNQKDNQFTLTATFFSLYGTTSPLPTFYTEQLIQDNDLDSDEMKCLLDILHKRLYKLLYDAWSKNRLFEQFSEQNNEFYKDALYGFIGLAVKEVREKIPDYNYLLRYASHWVSDTKSIWSLQNLLTDYFKVPFNVYSFFRSMQDIPEEQYCLIGKENHCLSKTAYLGSQYKSNSNSLLISIGPLSADIFPTFLANTENITRLKLLLQLYVKEPFSYFIEVILDKGCFKPIRLTCETTSILGVVSWLSPQKEIDMFKIRYWLK</sequence>
<evidence type="ECO:0000313" key="3">
    <source>
        <dbReference type="Proteomes" id="UP000247152"/>
    </source>
</evidence>
<evidence type="ECO:0000313" key="1">
    <source>
        <dbReference type="EMBL" id="PWY56731.1"/>
    </source>
</evidence>
<organism evidence="1 3">
    <name type="scientific">Legionella qingyii</name>
    <dbReference type="NCBI Taxonomy" id="2184757"/>
    <lineage>
        <taxon>Bacteria</taxon>
        <taxon>Pseudomonadati</taxon>
        <taxon>Pseudomonadota</taxon>
        <taxon>Gammaproteobacteria</taxon>
        <taxon>Legionellales</taxon>
        <taxon>Legionellaceae</taxon>
        <taxon>Legionella</taxon>
    </lineage>
</organism>
<dbReference type="EMBL" id="QHJG01000006">
    <property type="protein sequence ID" value="PWY56731.1"/>
    <property type="molecule type" value="Genomic_DNA"/>
</dbReference>
<dbReference type="Proteomes" id="UP000287374">
    <property type="component" value="Unassembled WGS sequence"/>
</dbReference>
<dbReference type="PANTHER" id="PTHR35564:SF3">
    <property type="entry name" value="TYPE VI SECRETION SYSTEM BASEPLATE SUBUNIT TSSG"/>
    <property type="match status" value="1"/>
</dbReference>
<keyword evidence="4" id="KW-1185">Reference proteome</keyword>
<dbReference type="PANTHER" id="PTHR35564">
    <property type="match status" value="1"/>
</dbReference>